<dbReference type="Proteomes" id="UP001187471">
    <property type="component" value="Unassembled WGS sequence"/>
</dbReference>
<evidence type="ECO:0000256" key="3">
    <source>
        <dbReference type="RuleBase" id="RU004475"/>
    </source>
</evidence>
<evidence type="ECO:0000313" key="6">
    <source>
        <dbReference type="Proteomes" id="UP001187471"/>
    </source>
</evidence>
<organism evidence="5 6">
    <name type="scientific">Escallonia rubra</name>
    <dbReference type="NCBI Taxonomy" id="112253"/>
    <lineage>
        <taxon>Eukaryota</taxon>
        <taxon>Viridiplantae</taxon>
        <taxon>Streptophyta</taxon>
        <taxon>Embryophyta</taxon>
        <taxon>Tracheophyta</taxon>
        <taxon>Spermatophyta</taxon>
        <taxon>Magnoliopsida</taxon>
        <taxon>eudicotyledons</taxon>
        <taxon>Gunneridae</taxon>
        <taxon>Pentapetalae</taxon>
        <taxon>asterids</taxon>
        <taxon>campanulids</taxon>
        <taxon>Escalloniales</taxon>
        <taxon>Escalloniaceae</taxon>
        <taxon>Escallonia</taxon>
    </lineage>
</organism>
<dbReference type="Gene3D" id="3.40.50.720">
    <property type="entry name" value="NAD(P)-binding Rossmann-like Domain"/>
    <property type="match status" value="1"/>
</dbReference>
<protein>
    <recommendedName>
        <fullName evidence="4">3-beta hydroxysteroid dehydrogenase/isomerase domain-containing protein</fullName>
    </recommendedName>
</protein>
<dbReference type="CDD" id="cd08958">
    <property type="entry name" value="FR_SDR_e"/>
    <property type="match status" value="1"/>
</dbReference>
<gene>
    <name evidence="5" type="ORF">RJ640_003950</name>
</gene>
<dbReference type="SUPFAM" id="SSF51735">
    <property type="entry name" value="NAD(P)-binding Rossmann-fold domains"/>
    <property type="match status" value="1"/>
</dbReference>
<comment type="similarity">
    <text evidence="3">Belongs to the 3-beta-HSD family.</text>
</comment>
<name>A0AA88UWS1_9ASTE</name>
<comment type="caution">
    <text evidence="5">The sequence shown here is derived from an EMBL/GenBank/DDBJ whole genome shotgun (WGS) entry which is preliminary data.</text>
</comment>
<dbReference type="GO" id="GO:0016616">
    <property type="term" value="F:oxidoreductase activity, acting on the CH-OH group of donors, NAD or NADP as acceptor"/>
    <property type="evidence" value="ECO:0007669"/>
    <property type="project" value="InterPro"/>
</dbReference>
<dbReference type="GO" id="GO:0006694">
    <property type="term" value="P:steroid biosynthetic process"/>
    <property type="evidence" value="ECO:0007669"/>
    <property type="project" value="InterPro"/>
</dbReference>
<proteinExistence type="inferred from homology"/>
<accession>A0AA88UWS1</accession>
<keyword evidence="2 3" id="KW-0560">Oxidoreductase</keyword>
<keyword evidence="6" id="KW-1185">Reference proteome</keyword>
<dbReference type="PANTHER" id="PTHR10366">
    <property type="entry name" value="NAD DEPENDENT EPIMERASE/DEHYDRATASE"/>
    <property type="match status" value="1"/>
</dbReference>
<dbReference type="InterPro" id="IPR036291">
    <property type="entry name" value="NAD(P)-bd_dom_sf"/>
</dbReference>
<dbReference type="FunFam" id="3.40.50.720:FF:000645">
    <property type="entry name" value="Anthocyanidin reductase ((2S)-flavan-3-ol-forming)"/>
    <property type="match status" value="1"/>
</dbReference>
<keyword evidence="1" id="KW-0521">NADP</keyword>
<evidence type="ECO:0000256" key="1">
    <source>
        <dbReference type="ARBA" id="ARBA00022857"/>
    </source>
</evidence>
<dbReference type="EMBL" id="JAVXUO010000090">
    <property type="protein sequence ID" value="KAK2995522.1"/>
    <property type="molecule type" value="Genomic_DNA"/>
</dbReference>
<dbReference type="Pfam" id="PF01073">
    <property type="entry name" value="3Beta_HSD"/>
    <property type="match status" value="1"/>
</dbReference>
<reference evidence="5" key="1">
    <citation type="submission" date="2022-12" db="EMBL/GenBank/DDBJ databases">
        <title>Draft genome assemblies for two species of Escallonia (Escalloniales).</title>
        <authorList>
            <person name="Chanderbali A."/>
            <person name="Dervinis C."/>
            <person name="Anghel I."/>
            <person name="Soltis D."/>
            <person name="Soltis P."/>
            <person name="Zapata F."/>
        </authorList>
    </citation>
    <scope>NUCLEOTIDE SEQUENCE</scope>
    <source>
        <strain evidence="5">UCBG92.1500</strain>
        <tissue evidence="5">Leaf</tissue>
    </source>
</reference>
<evidence type="ECO:0000259" key="4">
    <source>
        <dbReference type="Pfam" id="PF01073"/>
    </source>
</evidence>
<evidence type="ECO:0000313" key="5">
    <source>
        <dbReference type="EMBL" id="KAK2995522.1"/>
    </source>
</evidence>
<dbReference type="InterPro" id="IPR002225">
    <property type="entry name" value="3Beta_OHSteriod_DH/Estase"/>
</dbReference>
<sequence length="359" mass="40433">MGTRERVRTQWLKIVALRFAMEKRCSKVCVTGGAGYLGSFLVKKLLEGGHIVHATLRNLEDQSKVGLLRSFPNADTRLELFEADLYKPEEFEKAIEGCEFVFHVATPWYHSEGYVYNNRVEATVAATKSIAVSCMKSGTVRRLIYTASVVAASPLKDDGTGYKGFMDETCWTPLDISIAYSNDFVKGYTESKTLAEKEILSTNNDNDGELEVVTLPCGLVGGDTYLSYTPLSVSVILSQITDSANEYQSLKFLEELLGKVPLVHIEDVCEAHIFCMNERSITGRFLCASSYVSSAEIANHYHKNYPEFHLKQEYLDETKRDIDWRGTKLTERGFTYKYDTKKILDDCITCARKMGDLQP</sequence>
<dbReference type="AlphaFoldDB" id="A0AA88UWS1"/>
<evidence type="ECO:0000256" key="2">
    <source>
        <dbReference type="ARBA" id="ARBA00023002"/>
    </source>
</evidence>
<dbReference type="InterPro" id="IPR050425">
    <property type="entry name" value="NAD(P)_dehydrat-like"/>
</dbReference>
<dbReference type="PANTHER" id="PTHR10366:SF696">
    <property type="entry name" value="OS07G0601900 PROTEIN"/>
    <property type="match status" value="1"/>
</dbReference>
<feature type="domain" description="3-beta hydroxysteroid dehydrogenase/isomerase" evidence="4">
    <location>
        <begin position="30"/>
        <end position="219"/>
    </location>
</feature>